<dbReference type="RefSeq" id="WP_347436195.1">
    <property type="nucleotide sequence ID" value="NZ_CP089291.1"/>
</dbReference>
<keyword evidence="3" id="KW-1185">Reference proteome</keyword>
<dbReference type="Proteomes" id="UP000830167">
    <property type="component" value="Chromosome"/>
</dbReference>
<dbReference type="EMBL" id="CP089291">
    <property type="protein sequence ID" value="UOF89505.1"/>
    <property type="molecule type" value="Genomic_DNA"/>
</dbReference>
<evidence type="ECO:0000313" key="2">
    <source>
        <dbReference type="EMBL" id="UOF89505.1"/>
    </source>
</evidence>
<feature type="domain" description="HTH cro/C1-type" evidence="1">
    <location>
        <begin position="198"/>
        <end position="212"/>
    </location>
</feature>
<dbReference type="PANTHER" id="PTHR11365">
    <property type="entry name" value="5-OXOPROLINASE RELATED"/>
    <property type="match status" value="1"/>
</dbReference>
<organism evidence="2 3">
    <name type="scientific">Fodinisporobacter ferrooxydans</name>
    <dbReference type="NCBI Taxonomy" id="2901836"/>
    <lineage>
        <taxon>Bacteria</taxon>
        <taxon>Bacillati</taxon>
        <taxon>Bacillota</taxon>
        <taxon>Bacilli</taxon>
        <taxon>Bacillales</taxon>
        <taxon>Alicyclobacillaceae</taxon>
        <taxon>Fodinisporobacter</taxon>
    </lineage>
</organism>
<dbReference type="InterPro" id="IPR001387">
    <property type="entry name" value="Cro/C1-type_HTH"/>
</dbReference>
<evidence type="ECO:0000313" key="3">
    <source>
        <dbReference type="Proteomes" id="UP000830167"/>
    </source>
</evidence>
<dbReference type="PROSITE" id="PS50943">
    <property type="entry name" value="HTH_CROC1"/>
    <property type="match status" value="1"/>
</dbReference>
<dbReference type="InterPro" id="IPR002821">
    <property type="entry name" value="Hydantoinase_A"/>
</dbReference>
<dbReference type="InterPro" id="IPR043129">
    <property type="entry name" value="ATPase_NBD"/>
</dbReference>
<evidence type="ECO:0000259" key="1">
    <source>
        <dbReference type="PROSITE" id="PS50943"/>
    </source>
</evidence>
<accession>A0ABY4CNS4</accession>
<name>A0ABY4CNS4_9BACL</name>
<gene>
    <name evidence="2" type="ORF">LSG31_16640</name>
</gene>
<dbReference type="SUPFAM" id="SSF53067">
    <property type="entry name" value="Actin-like ATPase domain"/>
    <property type="match status" value="1"/>
</dbReference>
<sequence>MTELSVKTAGIMSPLMIMRCDGGVMSVEELSRRPILTLLSGPAAGVAGVLMYERVSNGVFLEVGGTSTDISVIRDGKVMVDYSEIGGHKTYVTSLDVRKVGIAGGSMIRVGDGRIVDIGPRSAHIAGLEYATYTEANIDGATVERIQPRPGDPDDYAVLRLPDGRLVALTLACAANASGYVQPEHYAYGDADKARLGLQKLADFLGVPIDDILKHIHEKAAEKNAQVIRAMLADYQLEGMEITLVGGGGGSAAVVPYLSKYMGLSHVIARNAEVISPIGVALAMVRDVVERTIPRPTNEDILRVREEALQQVLRAGAAPETVEIQVEVDPQRNVVRAVAIGATELRTKNRATAELTEKELQQVAAQSLGVSVEQVKLAGRTESFYTYTSEVRKKHLFGLIQRVKKPIRVIDNGGVIRLQRAQGSVVSTTIERLSITLADAVNSVSTYGDGGAELPDLFVLSPNRIIDLSGLPSVEQMLSLATVELQTTSTNEQLVLILCRRGVA</sequence>
<proteinExistence type="predicted"/>
<protein>
    <recommendedName>
        <fullName evidence="1">HTH cro/C1-type domain-containing protein</fullName>
    </recommendedName>
</protein>
<reference evidence="2" key="1">
    <citation type="submission" date="2021-12" db="EMBL/GenBank/DDBJ databases">
        <title>Alicyclobacillaceae gen. nov., sp. nov., isolated from chalcocite enrichment system.</title>
        <authorList>
            <person name="Jiang Z."/>
        </authorList>
    </citation>
    <scope>NUCLEOTIDE SEQUENCE</scope>
    <source>
        <strain evidence="2">MYW30-H2</strain>
    </source>
</reference>
<dbReference type="InterPro" id="IPR045079">
    <property type="entry name" value="Oxoprolinase-like"/>
</dbReference>
<dbReference type="PANTHER" id="PTHR11365:SF23">
    <property type="entry name" value="HYPOTHETICAL 5-OXOPROLINASE (EUROFUNG)-RELATED"/>
    <property type="match status" value="1"/>
</dbReference>
<dbReference type="Pfam" id="PF01968">
    <property type="entry name" value="Hydantoinase_A"/>
    <property type="match status" value="1"/>
</dbReference>